<accession>A0A0G0L015</accession>
<dbReference type="Proteomes" id="UP000034081">
    <property type="component" value="Unassembled WGS sequence"/>
</dbReference>
<protein>
    <recommendedName>
        <fullName evidence="3">Translation elongation factor-like protein</fullName>
    </recommendedName>
</protein>
<evidence type="ECO:0000313" key="1">
    <source>
        <dbReference type="EMBL" id="KKQ85278.1"/>
    </source>
</evidence>
<evidence type="ECO:0008006" key="3">
    <source>
        <dbReference type="Google" id="ProtNLM"/>
    </source>
</evidence>
<proteinExistence type="predicted"/>
<dbReference type="InterPro" id="IPR009000">
    <property type="entry name" value="Transl_B-barrel_sf"/>
</dbReference>
<dbReference type="STRING" id="1618570.UT08_C0008G0034"/>
<dbReference type="AlphaFoldDB" id="A0A0G0L015"/>
<dbReference type="EMBL" id="LBVL01000008">
    <property type="protein sequence ID" value="KKQ85278.1"/>
    <property type="molecule type" value="Genomic_DNA"/>
</dbReference>
<dbReference type="SUPFAM" id="SSF50447">
    <property type="entry name" value="Translation proteins"/>
    <property type="match status" value="1"/>
</dbReference>
<reference evidence="1 2" key="1">
    <citation type="journal article" date="2015" name="Nature">
        <title>rRNA introns, odd ribosomes, and small enigmatic genomes across a large radiation of phyla.</title>
        <authorList>
            <person name="Brown C.T."/>
            <person name="Hug L.A."/>
            <person name="Thomas B.C."/>
            <person name="Sharon I."/>
            <person name="Castelle C.J."/>
            <person name="Singh A."/>
            <person name="Wilkins M.J."/>
            <person name="Williams K.H."/>
            <person name="Banfield J.F."/>
        </authorList>
    </citation>
    <scope>NUCLEOTIDE SEQUENCE [LARGE SCALE GENOMIC DNA]</scope>
</reference>
<comment type="caution">
    <text evidence="1">The sequence shown here is derived from an EMBL/GenBank/DDBJ whole genome shotgun (WGS) entry which is preliminary data.</text>
</comment>
<sequence>MADLKVGKVTHFYDKIGVAIIELDSDLGVGDKIKFVRGGEDIFEQDVKSMQIEHKQLESAKKGDVIGLQVDKELKEGAEVYRVT</sequence>
<dbReference type="Gene3D" id="2.40.30.10">
    <property type="entry name" value="Translation factors"/>
    <property type="match status" value="1"/>
</dbReference>
<evidence type="ECO:0000313" key="2">
    <source>
        <dbReference type="Proteomes" id="UP000034081"/>
    </source>
</evidence>
<name>A0A0G0L015_9BACT</name>
<gene>
    <name evidence="1" type="ORF">UT08_C0008G0034</name>
</gene>
<organism evidence="1 2">
    <name type="scientific">Candidatus Woesebacteria bacterium GW2011_GWB1_38_8</name>
    <dbReference type="NCBI Taxonomy" id="1618570"/>
    <lineage>
        <taxon>Bacteria</taxon>
        <taxon>Candidatus Woeseibacteriota</taxon>
    </lineage>
</organism>